<sequence>MWECKGTSSSEEENKIAKIVTQRRQTTEELEAEDLNEKNEDTNIEQLPPAVSIHGGIKFKWKVWLCQLNHRTKYHRSYKKKLIITKADKSNCKVIVKKEVYNQKILEKLLKEVEFVFEKQLIKKLSSENTNFLVLYGLMKIHKSDRIKEIPVRPAVVHCNSPSYKIAK</sequence>
<keyword evidence="3" id="KW-1185">Reference proteome</keyword>
<evidence type="ECO:0000313" key="3">
    <source>
        <dbReference type="Proteomes" id="UP001516400"/>
    </source>
</evidence>
<proteinExistence type="predicted"/>
<reference evidence="2 3" key="1">
    <citation type="journal article" date="2021" name="BMC Biol.">
        <title>Horizontally acquired antibacterial genes associated with adaptive radiation of ladybird beetles.</title>
        <authorList>
            <person name="Li H.S."/>
            <person name="Tang X.F."/>
            <person name="Huang Y.H."/>
            <person name="Xu Z.Y."/>
            <person name="Chen M.L."/>
            <person name="Du X.Y."/>
            <person name="Qiu B.Y."/>
            <person name="Chen P.T."/>
            <person name="Zhang W."/>
            <person name="Slipinski A."/>
            <person name="Escalona H.E."/>
            <person name="Waterhouse R.M."/>
            <person name="Zwick A."/>
            <person name="Pang H."/>
        </authorList>
    </citation>
    <scope>NUCLEOTIDE SEQUENCE [LARGE SCALE GENOMIC DNA]</scope>
    <source>
        <strain evidence="2">SYSU2018</strain>
    </source>
</reference>
<name>A0ABD2N9G0_9CUCU</name>
<comment type="caution">
    <text evidence="2">The sequence shown here is derived from an EMBL/GenBank/DDBJ whole genome shotgun (WGS) entry which is preliminary data.</text>
</comment>
<dbReference type="AlphaFoldDB" id="A0ABD2N9G0"/>
<organism evidence="2 3">
    <name type="scientific">Cryptolaemus montrouzieri</name>
    <dbReference type="NCBI Taxonomy" id="559131"/>
    <lineage>
        <taxon>Eukaryota</taxon>
        <taxon>Metazoa</taxon>
        <taxon>Ecdysozoa</taxon>
        <taxon>Arthropoda</taxon>
        <taxon>Hexapoda</taxon>
        <taxon>Insecta</taxon>
        <taxon>Pterygota</taxon>
        <taxon>Neoptera</taxon>
        <taxon>Endopterygota</taxon>
        <taxon>Coleoptera</taxon>
        <taxon>Polyphaga</taxon>
        <taxon>Cucujiformia</taxon>
        <taxon>Coccinelloidea</taxon>
        <taxon>Coccinellidae</taxon>
        <taxon>Scymninae</taxon>
        <taxon>Scymnini</taxon>
        <taxon>Cryptolaemus</taxon>
    </lineage>
</organism>
<feature type="region of interest" description="Disordered" evidence="1">
    <location>
        <begin position="1"/>
        <end position="39"/>
    </location>
</feature>
<dbReference type="EMBL" id="JABFTP020000083">
    <property type="protein sequence ID" value="KAL3275326.1"/>
    <property type="molecule type" value="Genomic_DNA"/>
</dbReference>
<dbReference type="Proteomes" id="UP001516400">
    <property type="component" value="Unassembled WGS sequence"/>
</dbReference>
<evidence type="ECO:0000313" key="2">
    <source>
        <dbReference type="EMBL" id="KAL3275326.1"/>
    </source>
</evidence>
<evidence type="ECO:0000256" key="1">
    <source>
        <dbReference type="SAM" id="MobiDB-lite"/>
    </source>
</evidence>
<protein>
    <submittedName>
        <fullName evidence="2">Uncharacterized protein</fullName>
    </submittedName>
</protein>
<accession>A0ABD2N9G0</accession>
<gene>
    <name evidence="2" type="ORF">HHI36_020093</name>
</gene>